<dbReference type="PANTHER" id="PTHR12213">
    <property type="entry name" value="CORRINOID ADENOSYLTRANSFERASE"/>
    <property type="match status" value="1"/>
</dbReference>
<organism evidence="16 17">
    <name type="scientific">Alkalithermobacter paradoxus</name>
    <dbReference type="NCBI Taxonomy" id="29349"/>
    <lineage>
        <taxon>Bacteria</taxon>
        <taxon>Bacillati</taxon>
        <taxon>Bacillota</taxon>
        <taxon>Clostridia</taxon>
        <taxon>Peptostreptococcales</taxon>
        <taxon>Tepidibacteraceae</taxon>
        <taxon>Alkalithermobacter</taxon>
    </lineage>
</organism>
<evidence type="ECO:0000256" key="12">
    <source>
        <dbReference type="ARBA" id="ARBA00048555"/>
    </source>
</evidence>
<proteinExistence type="inferred from homology"/>
<dbReference type="OrthoDB" id="9778896at2"/>
<name>A0A1V4IA71_9FIRM</name>
<dbReference type="STRING" id="29349.CLOTH_01110"/>
<evidence type="ECO:0000256" key="11">
    <source>
        <dbReference type="ARBA" id="ARBA00033354"/>
    </source>
</evidence>
<dbReference type="NCBIfam" id="TIGR00636">
    <property type="entry name" value="PduO_Nterm"/>
    <property type="match status" value="1"/>
</dbReference>
<evidence type="ECO:0000313" key="17">
    <source>
        <dbReference type="Proteomes" id="UP000190140"/>
    </source>
</evidence>
<protein>
    <recommendedName>
        <fullName evidence="4 14">Corrinoid adenosyltransferase</fullName>
        <ecNumber evidence="3 14">2.5.1.17</ecNumber>
    </recommendedName>
    <alternativeName>
        <fullName evidence="9 14">Cob(II)alamin adenosyltransferase</fullName>
    </alternativeName>
    <alternativeName>
        <fullName evidence="11 14">Cob(II)yrinic acid a,c-diamide adenosyltransferase</fullName>
    </alternativeName>
    <alternativeName>
        <fullName evidence="10 14">Cobinamide/cobalamin adenosyltransferase</fullName>
    </alternativeName>
</protein>
<comment type="catalytic activity">
    <reaction evidence="12 14">
        <text>2 cob(II)yrinate a,c diamide + reduced [electron-transfer flavoprotein] + 2 ATP = 2 adenosylcob(III)yrinate a,c-diamide + 2 triphosphate + oxidized [electron-transfer flavoprotein] + 3 H(+)</text>
        <dbReference type="Rhea" id="RHEA:11528"/>
        <dbReference type="Rhea" id="RHEA-COMP:10685"/>
        <dbReference type="Rhea" id="RHEA-COMP:10686"/>
        <dbReference type="ChEBI" id="CHEBI:15378"/>
        <dbReference type="ChEBI" id="CHEBI:18036"/>
        <dbReference type="ChEBI" id="CHEBI:30616"/>
        <dbReference type="ChEBI" id="CHEBI:57692"/>
        <dbReference type="ChEBI" id="CHEBI:58307"/>
        <dbReference type="ChEBI" id="CHEBI:58503"/>
        <dbReference type="ChEBI" id="CHEBI:58537"/>
        <dbReference type="EC" id="2.5.1.17"/>
    </reaction>
</comment>
<evidence type="ECO:0000256" key="3">
    <source>
        <dbReference type="ARBA" id="ARBA00012454"/>
    </source>
</evidence>
<evidence type="ECO:0000256" key="2">
    <source>
        <dbReference type="ARBA" id="ARBA00007487"/>
    </source>
</evidence>
<sequence length="181" mass="20846">MKIYTKTGDKGQTLLYDGVTVDKDDIRVESYGTIDELNSYIGLARSYVRDENMNDVLLRIQKKLFLVAAQLATKDEDLIKNPVLENDVEYLENIIDEYLSKVDRPDAFIVPGTSKDSGILHVARTVCRRAERRILTLNKKERVSPTLIKYMNRLSDVIYTLARCSEDEIIYMDFGQNTRNI</sequence>
<feature type="domain" description="Cobalamin adenosyltransferase-like" evidence="15">
    <location>
        <begin position="3"/>
        <end position="164"/>
    </location>
</feature>
<evidence type="ECO:0000256" key="8">
    <source>
        <dbReference type="ARBA" id="ARBA00022840"/>
    </source>
</evidence>
<dbReference type="AlphaFoldDB" id="A0A1V4IA71"/>
<evidence type="ECO:0000256" key="6">
    <source>
        <dbReference type="ARBA" id="ARBA00022679"/>
    </source>
</evidence>
<dbReference type="UniPathway" id="UPA00148">
    <property type="reaction ID" value="UER00233"/>
</dbReference>
<keyword evidence="6 14" id="KW-0808">Transferase</keyword>
<comment type="similarity">
    <text evidence="2 14">Belongs to the Cob(I)alamin adenosyltransferase family.</text>
</comment>
<comment type="catalytic activity">
    <reaction evidence="13 14">
        <text>2 cob(II)alamin + reduced [electron-transfer flavoprotein] + 2 ATP = 2 adenosylcob(III)alamin + 2 triphosphate + oxidized [electron-transfer flavoprotein] + 3 H(+)</text>
        <dbReference type="Rhea" id="RHEA:28671"/>
        <dbReference type="Rhea" id="RHEA-COMP:10685"/>
        <dbReference type="Rhea" id="RHEA-COMP:10686"/>
        <dbReference type="ChEBI" id="CHEBI:15378"/>
        <dbReference type="ChEBI" id="CHEBI:16304"/>
        <dbReference type="ChEBI" id="CHEBI:18036"/>
        <dbReference type="ChEBI" id="CHEBI:18408"/>
        <dbReference type="ChEBI" id="CHEBI:30616"/>
        <dbReference type="ChEBI" id="CHEBI:57692"/>
        <dbReference type="ChEBI" id="CHEBI:58307"/>
        <dbReference type="EC" id="2.5.1.17"/>
    </reaction>
</comment>
<dbReference type="Gene3D" id="1.20.1200.10">
    <property type="entry name" value="Cobalamin adenosyltransferase-like"/>
    <property type="match status" value="1"/>
</dbReference>
<keyword evidence="7 14" id="KW-0547">Nucleotide-binding</keyword>
<keyword evidence="8 14" id="KW-0067">ATP-binding</keyword>
<accession>A0A1V4IA71</accession>
<evidence type="ECO:0000256" key="1">
    <source>
        <dbReference type="ARBA" id="ARBA00005121"/>
    </source>
</evidence>
<dbReference type="GO" id="GO:0009236">
    <property type="term" value="P:cobalamin biosynthetic process"/>
    <property type="evidence" value="ECO:0007669"/>
    <property type="project" value="UniProtKB-UniRule"/>
</dbReference>
<dbReference type="GO" id="GO:0005524">
    <property type="term" value="F:ATP binding"/>
    <property type="evidence" value="ECO:0007669"/>
    <property type="project" value="UniProtKB-UniRule"/>
</dbReference>
<gene>
    <name evidence="16" type="primary">yvqK</name>
    <name evidence="16" type="ORF">CLOTH_01110</name>
</gene>
<keyword evidence="17" id="KW-1185">Reference proteome</keyword>
<keyword evidence="5 14" id="KW-0169">Cobalamin biosynthesis</keyword>
<dbReference type="EC" id="2.5.1.17" evidence="3 14"/>
<evidence type="ECO:0000256" key="4">
    <source>
        <dbReference type="ARBA" id="ARBA00020963"/>
    </source>
</evidence>
<dbReference type="PANTHER" id="PTHR12213:SF0">
    <property type="entry name" value="CORRINOID ADENOSYLTRANSFERASE MMAB"/>
    <property type="match status" value="1"/>
</dbReference>
<dbReference type="InterPro" id="IPR029499">
    <property type="entry name" value="PduO-typ"/>
</dbReference>
<dbReference type="InterPro" id="IPR036451">
    <property type="entry name" value="CblAdoTrfase-like_sf"/>
</dbReference>
<dbReference type="Pfam" id="PF01923">
    <property type="entry name" value="Cob_adeno_trans"/>
    <property type="match status" value="1"/>
</dbReference>
<comment type="pathway">
    <text evidence="1 14">Cofactor biosynthesis; adenosylcobalamin biosynthesis; adenosylcobalamin from cob(II)yrinate a,c-diamide: step 2/7.</text>
</comment>
<comment type="caution">
    <text evidence="16">The sequence shown here is derived from an EMBL/GenBank/DDBJ whole genome shotgun (WGS) entry which is preliminary data.</text>
</comment>
<dbReference type="SUPFAM" id="SSF89028">
    <property type="entry name" value="Cobalamin adenosyltransferase-like"/>
    <property type="match status" value="1"/>
</dbReference>
<dbReference type="InterPro" id="IPR016030">
    <property type="entry name" value="CblAdoTrfase-like"/>
</dbReference>
<dbReference type="Proteomes" id="UP000190140">
    <property type="component" value="Unassembled WGS sequence"/>
</dbReference>
<evidence type="ECO:0000256" key="13">
    <source>
        <dbReference type="ARBA" id="ARBA00048692"/>
    </source>
</evidence>
<dbReference type="EMBL" id="MZGW01000001">
    <property type="protein sequence ID" value="OPJ56829.1"/>
    <property type="molecule type" value="Genomic_DNA"/>
</dbReference>
<evidence type="ECO:0000259" key="15">
    <source>
        <dbReference type="Pfam" id="PF01923"/>
    </source>
</evidence>
<evidence type="ECO:0000313" key="16">
    <source>
        <dbReference type="EMBL" id="OPJ56829.1"/>
    </source>
</evidence>
<evidence type="ECO:0000256" key="9">
    <source>
        <dbReference type="ARBA" id="ARBA00031529"/>
    </source>
</evidence>
<evidence type="ECO:0000256" key="14">
    <source>
        <dbReference type="RuleBase" id="RU366026"/>
    </source>
</evidence>
<dbReference type="GO" id="GO:0008817">
    <property type="term" value="F:corrinoid adenosyltransferase activity"/>
    <property type="evidence" value="ECO:0007669"/>
    <property type="project" value="UniProtKB-UniRule"/>
</dbReference>
<dbReference type="RefSeq" id="WP_079410155.1">
    <property type="nucleotide sequence ID" value="NZ_MZGW01000001.1"/>
</dbReference>
<evidence type="ECO:0000256" key="7">
    <source>
        <dbReference type="ARBA" id="ARBA00022741"/>
    </source>
</evidence>
<evidence type="ECO:0000256" key="5">
    <source>
        <dbReference type="ARBA" id="ARBA00022573"/>
    </source>
</evidence>
<evidence type="ECO:0000256" key="10">
    <source>
        <dbReference type="ARBA" id="ARBA00033334"/>
    </source>
</evidence>
<reference evidence="16 17" key="1">
    <citation type="submission" date="2017-03" db="EMBL/GenBank/DDBJ databases">
        <title>Genome sequence of Clostridium thermoalcaliphilum DSM 7309.</title>
        <authorList>
            <person name="Poehlein A."/>
            <person name="Daniel R."/>
        </authorList>
    </citation>
    <scope>NUCLEOTIDE SEQUENCE [LARGE SCALE GENOMIC DNA]</scope>
    <source>
        <strain evidence="16 17">DSM 7309</strain>
    </source>
</reference>